<dbReference type="SMART" id="SM00098">
    <property type="entry name" value="alkPPc"/>
    <property type="match status" value="1"/>
</dbReference>
<dbReference type="PANTHER" id="PTHR11596:SF5">
    <property type="entry name" value="ALKALINE PHOSPHATASE"/>
    <property type="match status" value="1"/>
</dbReference>
<feature type="binding site" evidence="4">
    <location>
        <position position="288"/>
    </location>
    <ligand>
        <name>Mg(2+)</name>
        <dbReference type="ChEBI" id="CHEBI:18420"/>
    </ligand>
</feature>
<dbReference type="Proteomes" id="UP000011777">
    <property type="component" value="Unassembled WGS sequence"/>
</dbReference>
<feature type="binding site" evidence="4">
    <location>
        <position position="336"/>
    </location>
    <ligand>
        <name>Zn(2+)</name>
        <dbReference type="ChEBI" id="CHEBI:29105"/>
        <label>2</label>
    </ligand>
</feature>
<proteinExistence type="inferred from homology"/>
<dbReference type="Gene3D" id="1.10.1200.140">
    <property type="entry name" value="Alkaline phosphatase, crown domain"/>
    <property type="match status" value="1"/>
</dbReference>
<evidence type="ECO:0000313" key="7">
    <source>
        <dbReference type="Proteomes" id="UP000011777"/>
    </source>
</evidence>
<dbReference type="CDD" id="cd16012">
    <property type="entry name" value="ALP"/>
    <property type="match status" value="1"/>
</dbReference>
<evidence type="ECO:0000256" key="1">
    <source>
        <dbReference type="ARBA" id="ARBA00012647"/>
    </source>
</evidence>
<keyword evidence="2" id="KW-0597">Phosphoprotein</keyword>
<dbReference type="HOGENOM" id="CLU_008539_6_0_1"/>
<dbReference type="GO" id="GO:0004035">
    <property type="term" value="F:alkaline phosphatase activity"/>
    <property type="evidence" value="ECO:0007669"/>
    <property type="project" value="UniProtKB-EC"/>
</dbReference>
<keyword evidence="4" id="KW-0460">Magnesium</keyword>
<evidence type="ECO:0000256" key="4">
    <source>
        <dbReference type="PIRSR" id="PIRSR601952-2"/>
    </source>
</evidence>
<dbReference type="EC" id="3.1.3.1" evidence="1"/>
<feature type="binding site" evidence="4">
    <location>
        <position position="47"/>
    </location>
    <ligand>
        <name>Zn(2+)</name>
        <dbReference type="ChEBI" id="CHEBI:29105"/>
        <label>2</label>
    </ligand>
</feature>
<keyword evidence="4" id="KW-0862">Zinc</keyword>
<dbReference type="STRING" id="1245528.M3HQC2"/>
<dbReference type="eggNOG" id="KOG4126">
    <property type="taxonomic scope" value="Eukaryota"/>
</dbReference>
<dbReference type="EMBL" id="AOGT01000531">
    <property type="protein sequence ID" value="EMG49667.1"/>
    <property type="molecule type" value="Genomic_DNA"/>
</dbReference>
<dbReference type="InterPro" id="IPR001952">
    <property type="entry name" value="Alkaline_phosphatase"/>
</dbReference>
<organism evidence="6 7">
    <name type="scientific">Candida maltosa (strain Xu316)</name>
    <name type="common">Yeast</name>
    <dbReference type="NCBI Taxonomy" id="1245528"/>
    <lineage>
        <taxon>Eukaryota</taxon>
        <taxon>Fungi</taxon>
        <taxon>Dikarya</taxon>
        <taxon>Ascomycota</taxon>
        <taxon>Saccharomycotina</taxon>
        <taxon>Pichiomycetes</taxon>
        <taxon>Debaryomycetaceae</taxon>
        <taxon>Candida/Lodderomyces clade</taxon>
        <taxon>Candida</taxon>
    </lineage>
</organism>
<dbReference type="GO" id="GO:0000329">
    <property type="term" value="C:fungal-type vacuole membrane"/>
    <property type="evidence" value="ECO:0007669"/>
    <property type="project" value="TreeGrafter"/>
</dbReference>
<dbReference type="OMA" id="RSGMEYP"/>
<sequence>MAFIFPKLLNISALALAVYFYLFAAIGAAPVDNSKPKKKNIIFLVGDGFGPSGINLARNYKQYRDGLTQRDLLNLDGYLIGTQRTSSNSSYITDSAAAGSALATGKKTVNGYISVDPEKKAVGAIGEALKLQGYAVGIVVTTSVGDATPSVWVAHAESRSSQDLIVEQMVGQIHPLGPVPDLIIGGGRRWFYGIDEGGRRKDNRSLIEEVQNNGTWTYIGDRAGFDSFDEGKNATLPLLGLFAEDDYPYRIDREDSEYPNLVEQAQFALNALTEHTKDSEQGFFLMIESSRIDHAGHENCVQSHALEALEYDEVVGLVRNYTENADVDTIVVATADHETGGLVLNQDRPRDFSVVLNATHSGEYLAKEINNYEGDDLRGFIRSTIIEEGLGLTNYTDEEVERLARYVDASSEGILYTTSLGVEIANLTSFRSKTHWGSLQHTSVDVDLYGFSNAPYLQQKLLNVREGLAGFHENTDFSVFIKSITDIDLDEVTELIADIPTKY</sequence>
<dbReference type="Pfam" id="PF00245">
    <property type="entry name" value="Alk_phosphatase"/>
    <property type="match status" value="1"/>
</dbReference>
<dbReference type="GO" id="GO:0019637">
    <property type="term" value="P:organophosphate metabolic process"/>
    <property type="evidence" value="ECO:0007669"/>
    <property type="project" value="UniProtKB-ARBA"/>
</dbReference>
<dbReference type="Gene3D" id="3.40.720.10">
    <property type="entry name" value="Alkaline Phosphatase, subunit A"/>
    <property type="match status" value="1"/>
</dbReference>
<comment type="caution">
    <text evidence="6">The sequence shown here is derived from an EMBL/GenBank/DDBJ whole genome shotgun (WGS) entry which is preliminary data.</text>
</comment>
<feature type="binding site" evidence="4">
    <location>
        <position position="47"/>
    </location>
    <ligand>
        <name>Mg(2+)</name>
        <dbReference type="ChEBI" id="CHEBI:18420"/>
    </ligand>
</feature>
<feature type="active site" description="Phosphoserine intermediate" evidence="3">
    <location>
        <position position="95"/>
    </location>
</feature>
<dbReference type="InterPro" id="IPR042085">
    <property type="entry name" value="Ap_crown"/>
</dbReference>
<dbReference type="InterPro" id="IPR017850">
    <property type="entry name" value="Alkaline_phosphatase_core_sf"/>
</dbReference>
<dbReference type="SUPFAM" id="SSF53649">
    <property type="entry name" value="Alkaline phosphatase-like"/>
    <property type="match status" value="1"/>
</dbReference>
<accession>M3HQC2</accession>
<dbReference type="GO" id="GO:0046872">
    <property type="term" value="F:metal ion binding"/>
    <property type="evidence" value="ECO:0007669"/>
    <property type="project" value="UniProtKB-KW"/>
</dbReference>
<evidence type="ECO:0000256" key="2">
    <source>
        <dbReference type="ARBA" id="ARBA00022553"/>
    </source>
</evidence>
<feature type="binding site" evidence="4">
    <location>
        <position position="146"/>
    </location>
    <ligand>
        <name>Mg(2+)</name>
        <dbReference type="ChEBI" id="CHEBI:18420"/>
    </ligand>
</feature>
<dbReference type="PRINTS" id="PR00113">
    <property type="entry name" value="ALKPHPHTASE"/>
</dbReference>
<comment type="similarity">
    <text evidence="5">Belongs to the alkaline phosphatase family.</text>
</comment>
<evidence type="ECO:0000256" key="3">
    <source>
        <dbReference type="PIRSR" id="PIRSR601952-1"/>
    </source>
</evidence>
<comment type="cofactor">
    <cofactor evidence="4">
        <name>Mg(2+)</name>
        <dbReference type="ChEBI" id="CHEBI:18420"/>
    </cofactor>
    <text evidence="4">Binds 1 Mg(2+) ion.</text>
</comment>
<keyword evidence="4" id="KW-0479">Metal-binding</keyword>
<feature type="binding site" evidence="4">
    <location>
        <position position="148"/>
    </location>
    <ligand>
        <name>Mg(2+)</name>
        <dbReference type="ChEBI" id="CHEBI:18420"/>
    </ligand>
</feature>
<feature type="binding site" evidence="4">
    <location>
        <position position="337"/>
    </location>
    <ligand>
        <name>Zn(2+)</name>
        <dbReference type="ChEBI" id="CHEBI:29105"/>
        <label>2</label>
    </ligand>
</feature>
<reference evidence="6 7" key="1">
    <citation type="submission" date="2013-02" db="EMBL/GenBank/DDBJ databases">
        <title>Genome sequence of Candida maltosa Xu316, a potential industrial strain for xylitol and ethanol production.</title>
        <authorList>
            <person name="Yu J."/>
            <person name="Wang Q."/>
            <person name="Geng X."/>
            <person name="Bao W."/>
            <person name="He P."/>
            <person name="Cai J."/>
        </authorList>
    </citation>
    <scope>NUCLEOTIDE SEQUENCE [LARGE SCALE GENOMIC DNA]</scope>
    <source>
        <strain evidence="7">Xu316</strain>
    </source>
</reference>
<evidence type="ECO:0000256" key="5">
    <source>
        <dbReference type="RuleBase" id="RU003946"/>
    </source>
</evidence>
<feature type="binding site" evidence="4">
    <location>
        <position position="293"/>
    </location>
    <ligand>
        <name>Zn(2+)</name>
        <dbReference type="ChEBI" id="CHEBI:29105"/>
        <label>2</label>
    </ligand>
</feature>
<feature type="binding site" evidence="4">
    <location>
        <position position="297"/>
    </location>
    <ligand>
        <name>Zn(2+)</name>
        <dbReference type="ChEBI" id="CHEBI:29105"/>
        <label>2</label>
    </ligand>
</feature>
<dbReference type="AlphaFoldDB" id="M3HQC2"/>
<protein>
    <recommendedName>
        <fullName evidence="1">alkaline phosphatase</fullName>
        <ecNumber evidence="1">3.1.3.1</ecNumber>
    </recommendedName>
</protein>
<keyword evidence="7" id="KW-1185">Reference proteome</keyword>
<gene>
    <name evidence="6" type="ORF">G210_5510</name>
</gene>
<name>M3HQC2_CANMX</name>
<dbReference type="OrthoDB" id="7392499at2759"/>
<evidence type="ECO:0000313" key="6">
    <source>
        <dbReference type="EMBL" id="EMG49667.1"/>
    </source>
</evidence>
<dbReference type="PANTHER" id="PTHR11596">
    <property type="entry name" value="ALKALINE PHOSPHATASE"/>
    <property type="match status" value="1"/>
</dbReference>
<comment type="cofactor">
    <cofactor evidence="4">
        <name>Zn(2+)</name>
        <dbReference type="ChEBI" id="CHEBI:29105"/>
    </cofactor>
    <text evidence="4">Binds 2 Zn(2+) ions.</text>
</comment>